<dbReference type="Proteomes" id="UP000565468">
    <property type="component" value="Unassembled WGS sequence"/>
</dbReference>
<keyword evidence="3" id="KW-1185">Reference proteome</keyword>
<dbReference type="EMBL" id="JABBPN010000001">
    <property type="protein sequence ID" value="NMO94231.1"/>
    <property type="molecule type" value="Genomic_DNA"/>
</dbReference>
<accession>A0A848M1V3</accession>
<evidence type="ECO:0000313" key="3">
    <source>
        <dbReference type="Proteomes" id="UP000565468"/>
    </source>
</evidence>
<comment type="caution">
    <text evidence="2">The sequence shown here is derived from an EMBL/GenBank/DDBJ whole genome shotgun (WGS) entry which is preliminary data.</text>
</comment>
<sequence>MSELIRDNHHGCRDVPRFGFGSTWECLVMNESRSEWLQRVKWSSSLRVPASVLAFILSVGTVVGLIYLAKTLIQDVLHLTGWVQTVTQVIAIIVALYPVKFVFRRVVRKLTTDDHVKPESGT</sequence>
<feature type="transmembrane region" description="Helical" evidence="1">
    <location>
        <begin position="48"/>
        <end position="69"/>
    </location>
</feature>
<feature type="transmembrane region" description="Helical" evidence="1">
    <location>
        <begin position="81"/>
        <end position="99"/>
    </location>
</feature>
<keyword evidence="1" id="KW-0812">Transmembrane</keyword>
<gene>
    <name evidence="2" type="ORF">HII30_00320</name>
</gene>
<evidence type="ECO:0000256" key="1">
    <source>
        <dbReference type="SAM" id="Phobius"/>
    </source>
</evidence>
<dbReference type="RefSeq" id="WP_169502935.1">
    <property type="nucleotide sequence ID" value="NZ_JABBPN010000001.1"/>
</dbReference>
<keyword evidence="1" id="KW-0472">Membrane</keyword>
<evidence type="ECO:0000313" key="2">
    <source>
        <dbReference type="EMBL" id="NMO94231.1"/>
    </source>
</evidence>
<dbReference type="AlphaFoldDB" id="A0A848M1V3"/>
<reference evidence="2 3" key="1">
    <citation type="submission" date="2020-04" db="EMBL/GenBank/DDBJ databases">
        <title>Paenibacillus algicola sp. nov., a novel marine bacterium producing alginate lyase.</title>
        <authorList>
            <person name="Huang H."/>
        </authorList>
    </citation>
    <scope>NUCLEOTIDE SEQUENCE [LARGE SCALE GENOMIC DNA]</scope>
    <source>
        <strain evidence="2 3">L7-75</strain>
    </source>
</reference>
<proteinExistence type="predicted"/>
<name>A0A848M1V3_PAELE</name>
<protein>
    <submittedName>
        <fullName evidence="2">Disulfide bond formation protein DsbD</fullName>
    </submittedName>
</protein>
<organism evidence="2 3">
    <name type="scientific">Paenibacillus lemnae</name>
    <dbReference type="NCBI Taxonomy" id="1330551"/>
    <lineage>
        <taxon>Bacteria</taxon>
        <taxon>Bacillati</taxon>
        <taxon>Bacillota</taxon>
        <taxon>Bacilli</taxon>
        <taxon>Bacillales</taxon>
        <taxon>Paenibacillaceae</taxon>
        <taxon>Paenibacillus</taxon>
    </lineage>
</organism>
<keyword evidence="1" id="KW-1133">Transmembrane helix</keyword>